<evidence type="ECO:0000313" key="1">
    <source>
        <dbReference type="Proteomes" id="UP000035642"/>
    </source>
</evidence>
<protein>
    <submittedName>
        <fullName evidence="2">Uncharacterized protein</fullName>
    </submittedName>
</protein>
<reference evidence="2" key="2">
    <citation type="submission" date="2017-02" db="UniProtKB">
        <authorList>
            <consortium name="WormBaseParasite"/>
        </authorList>
    </citation>
    <scope>IDENTIFICATION</scope>
</reference>
<dbReference type="AlphaFoldDB" id="A0A0K0DMK6"/>
<dbReference type="WBParaSite" id="ACAC_0001292701-mRNA-1">
    <property type="protein sequence ID" value="ACAC_0001292701-mRNA-1"/>
    <property type="gene ID" value="ACAC_0001292701"/>
</dbReference>
<reference evidence="1" key="1">
    <citation type="submission" date="2012-09" db="EMBL/GenBank/DDBJ databases">
        <authorList>
            <person name="Martin A.A."/>
        </authorList>
    </citation>
    <scope>NUCLEOTIDE SEQUENCE</scope>
</reference>
<sequence>MVLLPIYSIHRLKHYQLNRDRDIRSIMMIESGGLTGTKNYEDIISRAWEHIRNREFRELRTRTQYSSCDI</sequence>
<dbReference type="Proteomes" id="UP000035642">
    <property type="component" value="Unassembled WGS sequence"/>
</dbReference>
<proteinExistence type="predicted"/>
<accession>A0A0K0DMK6</accession>
<name>A0A0K0DMK6_ANGCA</name>
<organism evidence="1 2">
    <name type="scientific">Angiostrongylus cantonensis</name>
    <name type="common">Rat lungworm</name>
    <dbReference type="NCBI Taxonomy" id="6313"/>
    <lineage>
        <taxon>Eukaryota</taxon>
        <taxon>Metazoa</taxon>
        <taxon>Ecdysozoa</taxon>
        <taxon>Nematoda</taxon>
        <taxon>Chromadorea</taxon>
        <taxon>Rhabditida</taxon>
        <taxon>Rhabditina</taxon>
        <taxon>Rhabditomorpha</taxon>
        <taxon>Strongyloidea</taxon>
        <taxon>Metastrongylidae</taxon>
        <taxon>Angiostrongylus</taxon>
    </lineage>
</organism>
<evidence type="ECO:0000313" key="2">
    <source>
        <dbReference type="WBParaSite" id="ACAC_0001292701-mRNA-1"/>
    </source>
</evidence>
<keyword evidence="1" id="KW-1185">Reference proteome</keyword>